<evidence type="ECO:0000313" key="2">
    <source>
        <dbReference type="Proteomes" id="UP000020103"/>
    </source>
</evidence>
<evidence type="ECO:0000313" key="1">
    <source>
        <dbReference type="EMBL" id="EUA47974.1"/>
    </source>
</evidence>
<organism evidence="1 2">
    <name type="scientific">Mycobacteroides abscessus 21</name>
    <dbReference type="NCBI Taxonomy" id="1299324"/>
    <lineage>
        <taxon>Bacteria</taxon>
        <taxon>Bacillati</taxon>
        <taxon>Actinomycetota</taxon>
        <taxon>Actinomycetes</taxon>
        <taxon>Mycobacteriales</taxon>
        <taxon>Mycobacteriaceae</taxon>
        <taxon>Mycobacteroides</taxon>
        <taxon>Mycobacteroides abscessus</taxon>
    </lineage>
</organism>
<reference evidence="1 2" key="1">
    <citation type="submission" date="2013-12" db="EMBL/GenBank/DDBJ databases">
        <authorList>
            <person name="Madinger N."/>
            <person name="Lenaerts A."/>
            <person name="Ordway D."/>
            <person name="DeGroote M.A."/>
            <person name="Parker T."/>
            <person name="Sizemore C."/>
            <person name="Tallon L.J."/>
            <person name="Sadzewicz L.K."/>
            <person name="Sengamalay N."/>
            <person name="Fraser C.M."/>
            <person name="Hine E."/>
            <person name="Shefchek K.A."/>
            <person name="Das S.P."/>
            <person name="Tettelin H."/>
        </authorList>
    </citation>
    <scope>NUCLEOTIDE SEQUENCE [LARGE SCALE GENOMIC DNA]</scope>
    <source>
        <strain evidence="1 2">21</strain>
    </source>
</reference>
<gene>
    <name evidence="1" type="ORF">I543_1136</name>
</gene>
<dbReference type="EMBL" id="JAOF01000001">
    <property type="protein sequence ID" value="EUA47974.1"/>
    <property type="molecule type" value="Genomic_DNA"/>
</dbReference>
<proteinExistence type="predicted"/>
<name>A0A829Q6T5_9MYCO</name>
<sequence>MSTRQRRALDELLRAFISEELVPQSTPKRGFGTLLIARDRLAAAVRDATDSPDAELLAAARGVIAAVDEAVAALFAPAGGGDVAVVDAVPWPPTDNAEAAICNTP</sequence>
<protein>
    <submittedName>
        <fullName evidence="1">Uncharacterized protein</fullName>
    </submittedName>
</protein>
<accession>A0A829Q6T5</accession>
<comment type="caution">
    <text evidence="1">The sequence shown here is derived from an EMBL/GenBank/DDBJ whole genome shotgun (WGS) entry which is preliminary data.</text>
</comment>
<dbReference type="AlphaFoldDB" id="A0A829Q6T5"/>
<dbReference type="Proteomes" id="UP000020103">
    <property type="component" value="Unassembled WGS sequence"/>
</dbReference>